<feature type="region of interest" description="Disordered" evidence="5">
    <location>
        <begin position="226"/>
        <end position="301"/>
    </location>
</feature>
<organism evidence="8 9">
    <name type="scientific">Streptomonospora arabica</name>
    <dbReference type="NCBI Taxonomy" id="412417"/>
    <lineage>
        <taxon>Bacteria</taxon>
        <taxon>Bacillati</taxon>
        <taxon>Actinomycetota</taxon>
        <taxon>Actinomycetes</taxon>
        <taxon>Streptosporangiales</taxon>
        <taxon>Nocardiopsidaceae</taxon>
        <taxon>Streptomonospora</taxon>
    </lineage>
</organism>
<dbReference type="Proteomes" id="UP001595858">
    <property type="component" value="Unassembled WGS sequence"/>
</dbReference>
<keyword evidence="3" id="KW-0998">Cell outer membrane</keyword>
<feature type="region of interest" description="Disordered" evidence="5">
    <location>
        <begin position="333"/>
        <end position="372"/>
    </location>
</feature>
<dbReference type="PANTHER" id="PTHR30329">
    <property type="entry name" value="STATOR ELEMENT OF FLAGELLAR MOTOR COMPLEX"/>
    <property type="match status" value="1"/>
</dbReference>
<evidence type="ECO:0000256" key="2">
    <source>
        <dbReference type="ARBA" id="ARBA00023136"/>
    </source>
</evidence>
<dbReference type="RefSeq" id="WP_344139789.1">
    <property type="nucleotide sequence ID" value="NZ_BAAAQI010000001.1"/>
</dbReference>
<dbReference type="Gene3D" id="3.30.1330.60">
    <property type="entry name" value="OmpA-like domain"/>
    <property type="match status" value="1"/>
</dbReference>
<feature type="compositionally biased region" description="Basic residues" evidence="5">
    <location>
        <begin position="344"/>
        <end position="355"/>
    </location>
</feature>
<evidence type="ECO:0000256" key="5">
    <source>
        <dbReference type="SAM" id="MobiDB-lite"/>
    </source>
</evidence>
<dbReference type="CDD" id="cd07185">
    <property type="entry name" value="OmpA_C-like"/>
    <property type="match status" value="1"/>
</dbReference>
<dbReference type="InterPro" id="IPR036388">
    <property type="entry name" value="WH-like_DNA-bd_sf"/>
</dbReference>
<dbReference type="SMART" id="SM01043">
    <property type="entry name" value="BTAD"/>
    <property type="match status" value="1"/>
</dbReference>
<dbReference type="InterPro" id="IPR036737">
    <property type="entry name" value="OmpA-like_sf"/>
</dbReference>
<dbReference type="PANTHER" id="PTHR30329:SF21">
    <property type="entry name" value="LIPOPROTEIN YIAD-RELATED"/>
    <property type="match status" value="1"/>
</dbReference>
<keyword evidence="6" id="KW-0812">Transmembrane</keyword>
<keyword evidence="9" id="KW-1185">Reference proteome</keyword>
<evidence type="ECO:0000256" key="6">
    <source>
        <dbReference type="SAM" id="Phobius"/>
    </source>
</evidence>
<dbReference type="SUPFAM" id="SSF103088">
    <property type="entry name" value="OmpA-like"/>
    <property type="match status" value="1"/>
</dbReference>
<proteinExistence type="predicted"/>
<feature type="transmembrane region" description="Helical" evidence="6">
    <location>
        <begin position="47"/>
        <end position="75"/>
    </location>
</feature>
<dbReference type="PRINTS" id="PR01021">
    <property type="entry name" value="OMPADOMAIN"/>
</dbReference>
<comment type="caution">
    <text evidence="8">The sequence shown here is derived from an EMBL/GenBank/DDBJ whole genome shotgun (WGS) entry which is preliminary data.</text>
</comment>
<keyword evidence="2 4" id="KW-0472">Membrane</keyword>
<dbReference type="EMBL" id="JBHSIY010000006">
    <property type="protein sequence ID" value="MFC4866296.1"/>
    <property type="molecule type" value="Genomic_DNA"/>
</dbReference>
<dbReference type="Pfam" id="PF00691">
    <property type="entry name" value="OmpA"/>
    <property type="match status" value="1"/>
</dbReference>
<evidence type="ECO:0000256" key="4">
    <source>
        <dbReference type="PROSITE-ProRule" id="PRU00473"/>
    </source>
</evidence>
<feature type="compositionally biased region" description="Low complexity" evidence="5">
    <location>
        <begin position="107"/>
        <end position="122"/>
    </location>
</feature>
<sequence length="800" mass="84103">MTALVLSLALLVGLPYVALAVLEWPALDPSLTEVVARLRGGNLPPGLGTAVIILALWAVWVLYLVAVVAEVAAWVRGRAPRLRPLGPLQVVAATAIGASLTTPAAAHAATPAPAAVTEAPTTDPEPSPQPTPAEPGDLPVSGEQAIERARVVDGFGYDSAALSEQMKTELAPTVSMIRTHAVPDQPVRVTGHTDAAGDAAYNQQLSQERAEAVAEYLRDRLGQDAPAIEPRGEGETQPLDEAGAASQRRAEITYTVTPQPQPRPPQPPGASGPEHEPQNTPSPKPAEEAPQQEADNSALTGDDQAVIVVKLPGGVLLTSMAAGGVAAGFALGRRRAGPPPTPARHAHTAAPRRPHPNQPHRETSPETADEQAAAELGTATVVDLSAGGLGITGPGAPGAARSLIAPALTTNEDAPLRLIIPRSDADDLLGAQTTARLAERHTPALTLTPDLSHALTLLHTELLARPDSDDEAPPTADAHPSTPVLLIASPDADHTAELRALLAQGRTIGIAALLLGGWPRATVTVNADHTLTTTDTDLDHLTGAHWPATDTDTLAGMIAALPARGRHRTDLRVLGPITLTTATGPVALRRRAAFEVAAYLAAHPDGPRLERAVEDMWHGEATHRANRRFHDAISALRSAVGGDQLILHENGRYRLNPAAVRVDLWDLQGLLAATETDPGDARARARLDRAAADFTDLAAEADYTWVEPLRLELRRRLIGALLSCAASGAADDPRPLLARAAAIDPRHTEAQRVLIRAHLDHDDSTAALQAFRTYKTAMAEIDAQPDATIRELVKNIGNRA</sequence>
<evidence type="ECO:0000313" key="8">
    <source>
        <dbReference type="EMBL" id="MFC4866296.1"/>
    </source>
</evidence>
<dbReference type="InterPro" id="IPR006664">
    <property type="entry name" value="OMP_bac"/>
</dbReference>
<dbReference type="InterPro" id="IPR011990">
    <property type="entry name" value="TPR-like_helical_dom_sf"/>
</dbReference>
<gene>
    <name evidence="8" type="ORF">ACFPCZ_06610</name>
</gene>
<dbReference type="Pfam" id="PF03704">
    <property type="entry name" value="BTAD"/>
    <property type="match status" value="1"/>
</dbReference>
<name>A0ABV9SK65_9ACTN</name>
<dbReference type="InterPro" id="IPR006665">
    <property type="entry name" value="OmpA-like"/>
</dbReference>
<evidence type="ECO:0000259" key="7">
    <source>
        <dbReference type="PROSITE" id="PS51123"/>
    </source>
</evidence>
<dbReference type="PROSITE" id="PS51123">
    <property type="entry name" value="OMPA_2"/>
    <property type="match status" value="1"/>
</dbReference>
<protein>
    <submittedName>
        <fullName evidence="8">OmpA family protein</fullName>
    </submittedName>
</protein>
<evidence type="ECO:0000256" key="3">
    <source>
        <dbReference type="ARBA" id="ARBA00023237"/>
    </source>
</evidence>
<reference evidence="9" key="1">
    <citation type="journal article" date="2019" name="Int. J. Syst. Evol. Microbiol.">
        <title>The Global Catalogue of Microorganisms (GCM) 10K type strain sequencing project: providing services to taxonomists for standard genome sequencing and annotation.</title>
        <authorList>
            <consortium name="The Broad Institute Genomics Platform"/>
            <consortium name="The Broad Institute Genome Sequencing Center for Infectious Disease"/>
            <person name="Wu L."/>
            <person name="Ma J."/>
        </authorList>
    </citation>
    <scope>NUCLEOTIDE SEQUENCE [LARGE SCALE GENOMIC DNA]</scope>
    <source>
        <strain evidence="9">CGMCC 4.7304</strain>
    </source>
</reference>
<keyword evidence="6" id="KW-1133">Transmembrane helix</keyword>
<dbReference type="InterPro" id="IPR050330">
    <property type="entry name" value="Bact_OuterMem_StrucFunc"/>
</dbReference>
<feature type="compositionally biased region" description="Pro residues" evidence="5">
    <location>
        <begin position="123"/>
        <end position="133"/>
    </location>
</feature>
<feature type="region of interest" description="Disordered" evidence="5">
    <location>
        <begin position="107"/>
        <end position="140"/>
    </location>
</feature>
<feature type="compositionally biased region" description="Pro residues" evidence="5">
    <location>
        <begin position="259"/>
        <end position="270"/>
    </location>
</feature>
<accession>A0ABV9SK65</accession>
<dbReference type="InterPro" id="IPR005158">
    <property type="entry name" value="BTAD"/>
</dbReference>
<evidence type="ECO:0000256" key="1">
    <source>
        <dbReference type="ARBA" id="ARBA00004442"/>
    </source>
</evidence>
<dbReference type="Gene3D" id="1.25.40.10">
    <property type="entry name" value="Tetratricopeptide repeat domain"/>
    <property type="match status" value="1"/>
</dbReference>
<comment type="subcellular location">
    <subcellularLocation>
        <location evidence="1">Cell outer membrane</location>
    </subcellularLocation>
</comment>
<feature type="domain" description="OmpA-like" evidence="7">
    <location>
        <begin position="142"/>
        <end position="258"/>
    </location>
</feature>
<evidence type="ECO:0000313" key="9">
    <source>
        <dbReference type="Proteomes" id="UP001595858"/>
    </source>
</evidence>
<dbReference type="Gene3D" id="1.10.10.10">
    <property type="entry name" value="Winged helix-like DNA-binding domain superfamily/Winged helix DNA-binding domain"/>
    <property type="match status" value="1"/>
</dbReference>